<dbReference type="InterPro" id="IPR011257">
    <property type="entry name" value="DNA_glycosylase"/>
</dbReference>
<evidence type="ECO:0000256" key="7">
    <source>
        <dbReference type="ARBA" id="ARBA00023014"/>
    </source>
</evidence>
<comment type="caution">
    <text evidence="15">The sequence shown here is derived from an EMBL/GenBank/DDBJ whole genome shotgun (WGS) entry which is preliminary data.</text>
</comment>
<dbReference type="Proteomes" id="UP000264071">
    <property type="component" value="Unassembled WGS sequence"/>
</dbReference>
<dbReference type="InterPro" id="IPR003265">
    <property type="entry name" value="HhH-GPD_domain"/>
</dbReference>
<keyword evidence="9 12" id="KW-0234">DNA repair</keyword>
<evidence type="ECO:0000256" key="10">
    <source>
        <dbReference type="ARBA" id="ARBA00023239"/>
    </source>
</evidence>
<dbReference type="PROSITE" id="PS01155">
    <property type="entry name" value="ENDONUCLEASE_III_2"/>
    <property type="match status" value="1"/>
</dbReference>
<dbReference type="GO" id="GO:0046872">
    <property type="term" value="F:metal ion binding"/>
    <property type="evidence" value="ECO:0007669"/>
    <property type="project" value="UniProtKB-KW"/>
</dbReference>
<evidence type="ECO:0000256" key="8">
    <source>
        <dbReference type="ARBA" id="ARBA00023125"/>
    </source>
</evidence>
<dbReference type="PROSITE" id="PS00764">
    <property type="entry name" value="ENDONUCLEASE_III_1"/>
    <property type="match status" value="1"/>
</dbReference>
<dbReference type="NCBIfam" id="TIGR01083">
    <property type="entry name" value="nth"/>
    <property type="match status" value="1"/>
</dbReference>
<keyword evidence="6 12" id="KW-0408">Iron</keyword>
<dbReference type="GO" id="GO:0019104">
    <property type="term" value="F:DNA N-glycosylase activity"/>
    <property type="evidence" value="ECO:0007669"/>
    <property type="project" value="UniProtKB-UniRule"/>
</dbReference>
<dbReference type="Gene3D" id="1.10.340.30">
    <property type="entry name" value="Hypothetical protein, domain 2"/>
    <property type="match status" value="1"/>
</dbReference>
<evidence type="ECO:0000256" key="9">
    <source>
        <dbReference type="ARBA" id="ARBA00023204"/>
    </source>
</evidence>
<evidence type="ECO:0000256" key="6">
    <source>
        <dbReference type="ARBA" id="ARBA00023004"/>
    </source>
</evidence>
<dbReference type="InterPro" id="IPR003651">
    <property type="entry name" value="Endonuclease3_FeS-loop_motif"/>
</dbReference>
<dbReference type="EMBL" id="DPIY01000011">
    <property type="protein sequence ID" value="HCT58609.1"/>
    <property type="molecule type" value="Genomic_DNA"/>
</dbReference>
<feature type="binding site" evidence="12">
    <location>
        <position position="264"/>
    </location>
    <ligand>
        <name>[4Fe-4S] cluster</name>
        <dbReference type="ChEBI" id="CHEBI:49883"/>
    </ligand>
</feature>
<keyword evidence="8 12" id="KW-0238">DNA-binding</keyword>
<keyword evidence="7 12" id="KW-0411">Iron-sulfur</keyword>
<proteinExistence type="inferred from homology"/>
<dbReference type="GO" id="GO:0051539">
    <property type="term" value="F:4 iron, 4 sulfur cluster binding"/>
    <property type="evidence" value="ECO:0007669"/>
    <property type="project" value="UniProtKB-UniRule"/>
</dbReference>
<sequence>MARATGGGPRQPLSVKKPGASKRGAVPSGTSVRSAGTPKPRRTSKTLGQKPSQRAAPVARSPKTKADKQAIATVVLERLQATYPDAHCELDHRNAFELLSATILSAQCTDVRVNMVTPALFARFPNPETLANAPLEEVEEIVRTTGFFRAKAKSLVGMAKALVRDHAGDVPRSIAELVPLPGVGRKTANVILGNAFGINEGIVVDTHVQRLARRLGLTREPDPVGIERELMPLFPRDAWAQLSHLLIWHGRRTCFARKPACDRCVLADVCPSAGIDA</sequence>
<feature type="binding site" evidence="12">
    <location>
        <position position="270"/>
    </location>
    <ligand>
        <name>[4Fe-4S] cluster</name>
        <dbReference type="ChEBI" id="CHEBI:49883"/>
    </ligand>
</feature>
<dbReference type="EC" id="4.2.99.18" evidence="12"/>
<keyword evidence="11 12" id="KW-0326">Glycosidase</keyword>
<evidence type="ECO:0000256" key="2">
    <source>
        <dbReference type="ARBA" id="ARBA00022485"/>
    </source>
</evidence>
<evidence type="ECO:0000256" key="5">
    <source>
        <dbReference type="ARBA" id="ARBA00022801"/>
    </source>
</evidence>
<dbReference type="SMART" id="SM00478">
    <property type="entry name" value="ENDO3c"/>
    <property type="match status" value="1"/>
</dbReference>
<dbReference type="InterPro" id="IPR004036">
    <property type="entry name" value="Endonuclease-III-like_CS2"/>
</dbReference>
<evidence type="ECO:0000313" key="15">
    <source>
        <dbReference type="EMBL" id="HCT58609.1"/>
    </source>
</evidence>
<keyword evidence="2 12" id="KW-0004">4Fe-4S</keyword>
<feature type="binding site" evidence="12">
    <location>
        <position position="254"/>
    </location>
    <ligand>
        <name>[4Fe-4S] cluster</name>
        <dbReference type="ChEBI" id="CHEBI:49883"/>
    </ligand>
</feature>
<evidence type="ECO:0000256" key="3">
    <source>
        <dbReference type="ARBA" id="ARBA00022723"/>
    </source>
</evidence>
<feature type="region of interest" description="Disordered" evidence="13">
    <location>
        <begin position="1"/>
        <end position="67"/>
    </location>
</feature>
<comment type="cofactor">
    <cofactor evidence="12">
        <name>[4Fe-4S] cluster</name>
        <dbReference type="ChEBI" id="CHEBI:49883"/>
    </cofactor>
    <text evidence="12">Binds 1 [4Fe-4S] cluster.</text>
</comment>
<dbReference type="Pfam" id="PF00633">
    <property type="entry name" value="HHH"/>
    <property type="match status" value="1"/>
</dbReference>
<name>A0A3D4VBV6_9BACT</name>
<comment type="function">
    <text evidence="12">DNA repair enzyme that has both DNA N-glycosylase activity and AP-lyase activity. The DNA N-glycosylase activity releases various damaged pyrimidines from DNA by cleaving the N-glycosidic bond, leaving an AP (apurinic/apyrimidinic) site. The AP-lyase activity cleaves the phosphodiester bond 3' to the AP site by a beta-elimination, leaving a 3'-terminal unsaturated sugar and a product with a terminal 5'-phosphate.</text>
</comment>
<dbReference type="InterPro" id="IPR005759">
    <property type="entry name" value="Nth"/>
</dbReference>
<dbReference type="AlphaFoldDB" id="A0A3D4VBV6"/>
<dbReference type="FunFam" id="1.10.340.30:FF:000001">
    <property type="entry name" value="Endonuclease III"/>
    <property type="match status" value="1"/>
</dbReference>
<evidence type="ECO:0000256" key="12">
    <source>
        <dbReference type="HAMAP-Rule" id="MF_00942"/>
    </source>
</evidence>
<dbReference type="HAMAP" id="MF_00942">
    <property type="entry name" value="Nth"/>
    <property type="match status" value="1"/>
</dbReference>
<evidence type="ECO:0000256" key="4">
    <source>
        <dbReference type="ARBA" id="ARBA00022763"/>
    </source>
</evidence>
<dbReference type="PANTHER" id="PTHR10359">
    <property type="entry name" value="A/G-SPECIFIC ADENINE GLYCOSYLASE/ENDONUCLEASE III"/>
    <property type="match status" value="1"/>
</dbReference>
<dbReference type="PANTHER" id="PTHR10359:SF18">
    <property type="entry name" value="ENDONUCLEASE III"/>
    <property type="match status" value="1"/>
</dbReference>
<dbReference type="GO" id="GO:0006285">
    <property type="term" value="P:base-excision repair, AP site formation"/>
    <property type="evidence" value="ECO:0007669"/>
    <property type="project" value="TreeGrafter"/>
</dbReference>
<keyword evidence="10 12" id="KW-0456">Lyase</keyword>
<dbReference type="CDD" id="cd00056">
    <property type="entry name" value="ENDO3c"/>
    <property type="match status" value="1"/>
</dbReference>
<dbReference type="Pfam" id="PF00730">
    <property type="entry name" value="HhH-GPD"/>
    <property type="match status" value="1"/>
</dbReference>
<feature type="domain" description="HhH-GPD" evidence="14">
    <location>
        <begin position="104"/>
        <end position="252"/>
    </location>
</feature>
<dbReference type="SUPFAM" id="SSF48150">
    <property type="entry name" value="DNA-glycosylase"/>
    <property type="match status" value="1"/>
</dbReference>
<evidence type="ECO:0000256" key="13">
    <source>
        <dbReference type="SAM" id="MobiDB-lite"/>
    </source>
</evidence>
<dbReference type="GO" id="GO:0003677">
    <property type="term" value="F:DNA binding"/>
    <property type="evidence" value="ECO:0007669"/>
    <property type="project" value="UniProtKB-UniRule"/>
</dbReference>
<dbReference type="InterPro" id="IPR000445">
    <property type="entry name" value="HhH_motif"/>
</dbReference>
<organism evidence="15 16">
    <name type="scientific">Gemmatimonas aurantiaca</name>
    <dbReference type="NCBI Taxonomy" id="173480"/>
    <lineage>
        <taxon>Bacteria</taxon>
        <taxon>Pseudomonadati</taxon>
        <taxon>Gemmatimonadota</taxon>
        <taxon>Gemmatimonadia</taxon>
        <taxon>Gemmatimonadales</taxon>
        <taxon>Gemmatimonadaceae</taxon>
        <taxon>Gemmatimonas</taxon>
    </lineage>
</organism>
<dbReference type="Pfam" id="PF10576">
    <property type="entry name" value="EndIII_4Fe-2S"/>
    <property type="match status" value="1"/>
</dbReference>
<evidence type="ECO:0000256" key="1">
    <source>
        <dbReference type="ARBA" id="ARBA00008343"/>
    </source>
</evidence>
<dbReference type="SMART" id="SM00525">
    <property type="entry name" value="FES"/>
    <property type="match status" value="1"/>
</dbReference>
<keyword evidence="15" id="KW-0255">Endonuclease</keyword>
<keyword evidence="5 12" id="KW-0378">Hydrolase</keyword>
<dbReference type="InterPro" id="IPR004035">
    <property type="entry name" value="Endouclease-III_FeS-bd_BS"/>
</dbReference>
<reference evidence="15 16" key="1">
    <citation type="journal article" date="2018" name="Nat. Biotechnol.">
        <title>A standardized bacterial taxonomy based on genome phylogeny substantially revises the tree of life.</title>
        <authorList>
            <person name="Parks D.H."/>
            <person name="Chuvochina M."/>
            <person name="Waite D.W."/>
            <person name="Rinke C."/>
            <person name="Skarshewski A."/>
            <person name="Chaumeil P.A."/>
            <person name="Hugenholtz P."/>
        </authorList>
    </citation>
    <scope>NUCLEOTIDE SEQUENCE [LARGE SCALE GENOMIC DNA]</scope>
    <source>
        <strain evidence="15">UBA8844</strain>
    </source>
</reference>
<dbReference type="Gene3D" id="1.10.1670.10">
    <property type="entry name" value="Helix-hairpin-Helix base-excision DNA repair enzymes (C-terminal)"/>
    <property type="match status" value="1"/>
</dbReference>
<protein>
    <recommendedName>
        <fullName evidence="12">Endonuclease III</fullName>
        <ecNumber evidence="12">4.2.99.18</ecNumber>
    </recommendedName>
    <alternativeName>
        <fullName evidence="12">DNA-(apurinic or apyrimidinic site) lyase</fullName>
    </alternativeName>
</protein>
<evidence type="ECO:0000313" key="16">
    <source>
        <dbReference type="Proteomes" id="UP000264071"/>
    </source>
</evidence>
<keyword evidence="15" id="KW-0540">Nuclease</keyword>
<evidence type="ECO:0000256" key="11">
    <source>
        <dbReference type="ARBA" id="ARBA00023295"/>
    </source>
</evidence>
<comment type="catalytic activity">
    <reaction evidence="12">
        <text>2'-deoxyribonucleotide-(2'-deoxyribose 5'-phosphate)-2'-deoxyribonucleotide-DNA = a 3'-end 2'-deoxyribonucleotide-(2,3-dehydro-2,3-deoxyribose 5'-phosphate)-DNA + a 5'-end 5'-phospho-2'-deoxyribonucleoside-DNA + H(+)</text>
        <dbReference type="Rhea" id="RHEA:66592"/>
        <dbReference type="Rhea" id="RHEA-COMP:13180"/>
        <dbReference type="Rhea" id="RHEA-COMP:16897"/>
        <dbReference type="Rhea" id="RHEA-COMP:17067"/>
        <dbReference type="ChEBI" id="CHEBI:15378"/>
        <dbReference type="ChEBI" id="CHEBI:136412"/>
        <dbReference type="ChEBI" id="CHEBI:157695"/>
        <dbReference type="ChEBI" id="CHEBI:167181"/>
        <dbReference type="EC" id="4.2.99.18"/>
    </reaction>
</comment>
<keyword evidence="4 12" id="KW-0227">DNA damage</keyword>
<dbReference type="GO" id="GO:0140078">
    <property type="term" value="F:class I DNA-(apurinic or apyrimidinic site) endonuclease activity"/>
    <property type="evidence" value="ECO:0007669"/>
    <property type="project" value="UniProtKB-EC"/>
</dbReference>
<dbReference type="InterPro" id="IPR023170">
    <property type="entry name" value="HhH_base_excis_C"/>
</dbReference>
<accession>A0A3D4VBV6</accession>
<evidence type="ECO:0000259" key="14">
    <source>
        <dbReference type="SMART" id="SM00478"/>
    </source>
</evidence>
<comment type="similarity">
    <text evidence="1 12">Belongs to the Nth/MutY family.</text>
</comment>
<gene>
    <name evidence="12 15" type="primary">nth</name>
    <name evidence="15" type="ORF">DGD08_15500</name>
</gene>
<dbReference type="FunFam" id="1.10.1670.10:FF:000001">
    <property type="entry name" value="Endonuclease III"/>
    <property type="match status" value="1"/>
</dbReference>
<keyword evidence="3 12" id="KW-0479">Metal-binding</keyword>
<feature type="binding site" evidence="12">
    <location>
        <position position="261"/>
    </location>
    <ligand>
        <name>[4Fe-4S] cluster</name>
        <dbReference type="ChEBI" id="CHEBI:49883"/>
    </ligand>
</feature>